<dbReference type="FunFam" id="3.30.200.20:FF:000268">
    <property type="entry name" value="probable receptor-like serine/threonine-protein kinase At5g57670"/>
    <property type="match status" value="1"/>
</dbReference>
<dbReference type="PROSITE" id="PS00108">
    <property type="entry name" value="PROTEIN_KINASE_ST"/>
    <property type="match status" value="1"/>
</dbReference>
<evidence type="ECO:0000313" key="3">
    <source>
        <dbReference type="EMBL" id="GAA0173295.1"/>
    </source>
</evidence>
<dbReference type="AlphaFoldDB" id="A0AAV3RBR3"/>
<feature type="region of interest" description="Disordered" evidence="1">
    <location>
        <begin position="256"/>
        <end position="276"/>
    </location>
</feature>
<dbReference type="PANTHER" id="PTHR47987:SF11">
    <property type="entry name" value="RECEPTOR-LIKE CYTOSOLIC SERINE_THREONINE-PROTEIN KINASE RBK1 ISOFORM X1"/>
    <property type="match status" value="1"/>
</dbReference>
<dbReference type="FunFam" id="1.10.510.10:FF:000284">
    <property type="entry name" value="Putative receptor-like serine/threonine-protein kinase"/>
    <property type="match status" value="1"/>
</dbReference>
<dbReference type="SUPFAM" id="SSF56112">
    <property type="entry name" value="Protein kinase-like (PK-like)"/>
    <property type="match status" value="1"/>
</dbReference>
<dbReference type="InterPro" id="IPR000719">
    <property type="entry name" value="Prot_kinase_dom"/>
</dbReference>
<dbReference type="Gene3D" id="3.40.50.620">
    <property type="entry name" value="HUPs"/>
    <property type="match status" value="1"/>
</dbReference>
<dbReference type="GO" id="GO:0005524">
    <property type="term" value="F:ATP binding"/>
    <property type="evidence" value="ECO:0007669"/>
    <property type="project" value="InterPro"/>
</dbReference>
<dbReference type="SMART" id="SM00220">
    <property type="entry name" value="S_TKc"/>
    <property type="match status" value="1"/>
</dbReference>
<keyword evidence="4" id="KW-1185">Reference proteome</keyword>
<feature type="compositionally biased region" description="Polar residues" evidence="1">
    <location>
        <begin position="174"/>
        <end position="185"/>
    </location>
</feature>
<comment type="caution">
    <text evidence="3">The sequence shown here is derived from an EMBL/GenBank/DDBJ whole genome shotgun (WGS) entry which is preliminary data.</text>
</comment>
<dbReference type="PANTHER" id="PTHR47987">
    <property type="entry name" value="OS08G0249100 PROTEIN"/>
    <property type="match status" value="1"/>
</dbReference>
<dbReference type="Gene3D" id="1.10.510.10">
    <property type="entry name" value="Transferase(Phosphotransferase) domain 1"/>
    <property type="match status" value="1"/>
</dbReference>
<accession>A0AAV3RBR3</accession>
<dbReference type="Pfam" id="PF00069">
    <property type="entry name" value="Pkinase"/>
    <property type="match status" value="1"/>
</dbReference>
<dbReference type="InterPro" id="IPR046958">
    <property type="entry name" value="RBK1/2/STUNTED"/>
</dbReference>
<dbReference type="InterPro" id="IPR011009">
    <property type="entry name" value="Kinase-like_dom_sf"/>
</dbReference>
<sequence length="637" mass="70589">MGEAEKKGKRRNVLVGISFDEHSKQLISWTIEKVANPGDKVIAVHVCRNSDSSKERHSLDSFLVDYKVICKKKQVTLEADTLKGSSINKVLVRAARKLDAVALIVGISKHSAIGGCLSVAKYCAKRLPRTTEVVAIHQEKIVFSSNSKSQLPVGDLKNSTFKDSNSEFGDSETSEMGSLSRGSTPRSKDEPASPVGKHKGVSLRLISLPVEDFTKQKPGWPLLHSASLMSQPSLEAKSMSVVEWAMRLPSRTISNSETLDEIEKDSDHPQRTNSPGFKRFSLQILSSSTSDFSSANLIGRGGWNRVYKGILPEGKAVAVKVMNSSKERWDHFSQEVDIMTTLKHQSITPLLGICEEEKQLISVYDFFSKGNLEENLHGESADVLPWEVRFNIAIRIAEALNYLHNNCPSPIIHRDVKSSNILLTQDFEPTLSDFGLAIPGPTKAAFLTECDVVGTFGYLAPEYFMYGKVSDKIDVYAFGVVLLELLTGRNPIGTESPKGQESLVMWAKRKLVDGDIESILDPKLMNMTDKDQTQRMCLAAKLCLTQSARLRPNMNQVLKVLRGEQCSLEELTSEGELNQLDNHDDEVYPDSNTAHLNVALLDISTDDSSTSLSSPDQRSPLSVEEYFKRRRSVDLQA</sequence>
<dbReference type="PROSITE" id="PS50011">
    <property type="entry name" value="PROTEIN_KINASE_DOM"/>
    <property type="match status" value="1"/>
</dbReference>
<proteinExistence type="predicted"/>
<dbReference type="InterPro" id="IPR008271">
    <property type="entry name" value="Ser/Thr_kinase_AS"/>
</dbReference>
<evidence type="ECO:0000259" key="2">
    <source>
        <dbReference type="PROSITE" id="PS50011"/>
    </source>
</evidence>
<dbReference type="SUPFAM" id="SSF52402">
    <property type="entry name" value="Adenine nucleotide alpha hydrolases-like"/>
    <property type="match status" value="1"/>
</dbReference>
<dbReference type="Gene3D" id="3.30.200.20">
    <property type="entry name" value="Phosphorylase Kinase, domain 1"/>
    <property type="match status" value="1"/>
</dbReference>
<feature type="compositionally biased region" description="Polar residues" evidence="1">
    <location>
        <begin position="157"/>
        <end position="168"/>
    </location>
</feature>
<feature type="domain" description="Protein kinase" evidence="2">
    <location>
        <begin position="292"/>
        <end position="568"/>
    </location>
</feature>
<dbReference type="InterPro" id="IPR006016">
    <property type="entry name" value="UspA"/>
</dbReference>
<gene>
    <name evidence="3" type="ORF">LIER_26944</name>
</gene>
<organism evidence="3 4">
    <name type="scientific">Lithospermum erythrorhizon</name>
    <name type="common">Purple gromwell</name>
    <name type="synonym">Lithospermum officinale var. erythrorhizon</name>
    <dbReference type="NCBI Taxonomy" id="34254"/>
    <lineage>
        <taxon>Eukaryota</taxon>
        <taxon>Viridiplantae</taxon>
        <taxon>Streptophyta</taxon>
        <taxon>Embryophyta</taxon>
        <taxon>Tracheophyta</taxon>
        <taxon>Spermatophyta</taxon>
        <taxon>Magnoliopsida</taxon>
        <taxon>eudicotyledons</taxon>
        <taxon>Gunneridae</taxon>
        <taxon>Pentapetalae</taxon>
        <taxon>asterids</taxon>
        <taxon>lamiids</taxon>
        <taxon>Boraginales</taxon>
        <taxon>Boraginaceae</taxon>
        <taxon>Boraginoideae</taxon>
        <taxon>Lithospermeae</taxon>
        <taxon>Lithospermum</taxon>
    </lineage>
</organism>
<name>A0AAV3RBR3_LITER</name>
<reference evidence="3 4" key="1">
    <citation type="submission" date="2024-01" db="EMBL/GenBank/DDBJ databases">
        <title>The complete chloroplast genome sequence of Lithospermum erythrorhizon: insights into the phylogenetic relationship among Boraginaceae species and the maternal lineages of purple gromwells.</title>
        <authorList>
            <person name="Okada T."/>
            <person name="Watanabe K."/>
        </authorList>
    </citation>
    <scope>NUCLEOTIDE SEQUENCE [LARGE SCALE GENOMIC DNA]</scope>
</reference>
<dbReference type="InterPro" id="IPR014729">
    <property type="entry name" value="Rossmann-like_a/b/a_fold"/>
</dbReference>
<dbReference type="Proteomes" id="UP001454036">
    <property type="component" value="Unassembled WGS sequence"/>
</dbReference>
<dbReference type="EMBL" id="BAABME010008532">
    <property type="protein sequence ID" value="GAA0173295.1"/>
    <property type="molecule type" value="Genomic_DNA"/>
</dbReference>
<feature type="region of interest" description="Disordered" evidence="1">
    <location>
        <begin position="149"/>
        <end position="198"/>
    </location>
</feature>
<evidence type="ECO:0000256" key="1">
    <source>
        <dbReference type="SAM" id="MobiDB-lite"/>
    </source>
</evidence>
<dbReference type="Pfam" id="PF00582">
    <property type="entry name" value="Usp"/>
    <property type="match status" value="1"/>
</dbReference>
<protein>
    <recommendedName>
        <fullName evidence="2">Protein kinase domain-containing protein</fullName>
    </recommendedName>
</protein>
<evidence type="ECO:0000313" key="4">
    <source>
        <dbReference type="Proteomes" id="UP001454036"/>
    </source>
</evidence>
<dbReference type="GO" id="GO:0004672">
    <property type="term" value="F:protein kinase activity"/>
    <property type="evidence" value="ECO:0007669"/>
    <property type="project" value="InterPro"/>
</dbReference>